<protein>
    <recommendedName>
        <fullName evidence="6 14">tRNA (cytidine(56)-2'-O)-methyltransferase</fullName>
        <ecNumber evidence="5 14">2.1.1.206</ecNumber>
    </recommendedName>
    <alternativeName>
        <fullName evidence="12 14">tRNA ribose 2'-O-methyltransferase aTrm56</fullName>
    </alternativeName>
</protein>
<feature type="binding site" evidence="14">
    <location>
        <position position="81"/>
    </location>
    <ligand>
        <name>S-adenosyl-L-methionine</name>
        <dbReference type="ChEBI" id="CHEBI:59789"/>
    </ligand>
</feature>
<dbReference type="PANTHER" id="PTHR42197:SF1">
    <property type="entry name" value="TRNA (CYTIDINE(56)-2'-O)-METHYLTRANSFERASE"/>
    <property type="match status" value="1"/>
</dbReference>
<accession>A0AAX4NER8</accession>
<dbReference type="SUPFAM" id="SSF75217">
    <property type="entry name" value="alpha/beta knot"/>
    <property type="match status" value="1"/>
</dbReference>
<feature type="domain" description="HD" evidence="15">
    <location>
        <begin position="192"/>
        <end position="299"/>
    </location>
</feature>
<evidence type="ECO:0000256" key="9">
    <source>
        <dbReference type="ARBA" id="ARBA00022679"/>
    </source>
</evidence>
<comment type="similarity">
    <text evidence="3 14">Belongs to the aTrm56 family.</text>
</comment>
<dbReference type="PROSITE" id="PS51831">
    <property type="entry name" value="HD"/>
    <property type="match status" value="1"/>
</dbReference>
<dbReference type="Gene3D" id="1.10.3210.10">
    <property type="entry name" value="Hypothetical protein af1432"/>
    <property type="match status" value="1"/>
</dbReference>
<dbReference type="InterPro" id="IPR029028">
    <property type="entry name" value="Alpha/beta_knot_MTases"/>
</dbReference>
<dbReference type="SUPFAM" id="SSF109604">
    <property type="entry name" value="HD-domain/PDEase-like"/>
    <property type="match status" value="1"/>
</dbReference>
<dbReference type="EMBL" id="CP133772">
    <property type="protein sequence ID" value="WYX99981.1"/>
    <property type="molecule type" value="Genomic_DNA"/>
</dbReference>
<keyword evidence="17" id="KW-1185">Reference proteome</keyword>
<evidence type="ECO:0000256" key="1">
    <source>
        <dbReference type="ARBA" id="ARBA00003959"/>
    </source>
</evidence>
<dbReference type="EC" id="2.1.1.206" evidence="5 14"/>
<dbReference type="NCBIfam" id="TIGR00277">
    <property type="entry name" value="HDIG"/>
    <property type="match status" value="1"/>
</dbReference>
<dbReference type="GeneID" id="95967256"/>
<dbReference type="GO" id="GO:0005737">
    <property type="term" value="C:cytoplasm"/>
    <property type="evidence" value="ECO:0007669"/>
    <property type="project" value="UniProtKB-SubCell"/>
</dbReference>
<evidence type="ECO:0000256" key="5">
    <source>
        <dbReference type="ARBA" id="ARBA00012624"/>
    </source>
</evidence>
<dbReference type="Pfam" id="PF01966">
    <property type="entry name" value="HD"/>
    <property type="match status" value="1"/>
</dbReference>
<evidence type="ECO:0000256" key="4">
    <source>
        <dbReference type="ARBA" id="ARBA00011738"/>
    </source>
</evidence>
<dbReference type="InterPro" id="IPR006675">
    <property type="entry name" value="HDIG_dom"/>
</dbReference>
<comment type="function">
    <text evidence="1 14">Specifically catalyzes the AdoMet-dependent 2'-O-ribose methylation of cytidine at position 56 in tRNAs.</text>
</comment>
<evidence type="ECO:0000256" key="14">
    <source>
        <dbReference type="HAMAP-Rule" id="MF_00077"/>
    </source>
</evidence>
<evidence type="ECO:0000256" key="10">
    <source>
        <dbReference type="ARBA" id="ARBA00022691"/>
    </source>
</evidence>
<comment type="subcellular location">
    <subcellularLocation>
        <location evidence="2 14">Cytoplasm</location>
    </subcellularLocation>
</comment>
<dbReference type="InterPro" id="IPR002845">
    <property type="entry name" value="tRNA_mtfrase_aTrm56"/>
</dbReference>
<evidence type="ECO:0000256" key="11">
    <source>
        <dbReference type="ARBA" id="ARBA00022694"/>
    </source>
</evidence>
<evidence type="ECO:0000256" key="3">
    <source>
        <dbReference type="ARBA" id="ARBA00010324"/>
    </source>
</evidence>
<sequence length="352" mass="39351">MQKIHVLRINHRPFRDKRITTHVALTARAFGASSILIDQKDEELENTVKKVNKNFGGSFIIETGIEAKKYVSNYRGTVVHLTMYGESLNKIVPELKMSFQENDMLVVVGASKVPPAFFEKSHYNVSVTNQPISEVSALAIFLDRLFDGSELEESFSGRLRIVPTQRGKKVDWIPDREECTALLKEEGSNERILTHVEKVSELALMIGKLCNADLGIIEAGSLLHDIGRTKTNGIRHAVEGAEILRKKNVSQIIVNIVERHTGAGITKDEAMELGLPDRDLMPLTLEEKIVAQADNLVSGNETITLDQTVENYRKKGLFKAAQRIIDLQNELNSRCGIDIDAIIKNLENLRKG</sequence>
<dbReference type="GO" id="GO:0106059">
    <property type="term" value="F:tRNA (cytidine(56)-2'-O)-methyltransferase activity"/>
    <property type="evidence" value="ECO:0007669"/>
    <property type="project" value="UniProtKB-EC"/>
</dbReference>
<dbReference type="HAMAP" id="MF_00077">
    <property type="entry name" value="tRNA_methyltr_aTrm56"/>
    <property type="match status" value="1"/>
</dbReference>
<evidence type="ECO:0000313" key="17">
    <source>
        <dbReference type="Proteomes" id="UP001451606"/>
    </source>
</evidence>
<name>A0AAX4NER8_9ARCH</name>
<dbReference type="RefSeq" id="WP_393971938.1">
    <property type="nucleotide sequence ID" value="NZ_CP133772.1"/>
</dbReference>
<comment type="subunit">
    <text evidence="4 14">Homodimer.</text>
</comment>
<dbReference type="InterPro" id="IPR006674">
    <property type="entry name" value="HD_domain"/>
</dbReference>
<evidence type="ECO:0000256" key="6">
    <source>
        <dbReference type="ARBA" id="ARBA00013709"/>
    </source>
</evidence>
<gene>
    <name evidence="16" type="ORF">OXIME_000529</name>
</gene>
<evidence type="ECO:0000313" key="16">
    <source>
        <dbReference type="EMBL" id="WYX99981.1"/>
    </source>
</evidence>
<proteinExistence type="inferred from homology"/>
<dbReference type="CDD" id="cd00077">
    <property type="entry name" value="HDc"/>
    <property type="match status" value="1"/>
</dbReference>
<dbReference type="NCBIfam" id="NF009343">
    <property type="entry name" value="PRK12703.1"/>
    <property type="match status" value="1"/>
</dbReference>
<dbReference type="CDD" id="cd18083">
    <property type="entry name" value="aTrm56-like"/>
    <property type="match status" value="1"/>
</dbReference>
<dbReference type="AlphaFoldDB" id="A0AAX4NER8"/>
<comment type="caution">
    <text evidence="14">Lacks conserved residue(s) required for the propagation of feature annotation.</text>
</comment>
<evidence type="ECO:0000256" key="12">
    <source>
        <dbReference type="ARBA" id="ARBA00029826"/>
    </source>
</evidence>
<dbReference type="InterPro" id="IPR003607">
    <property type="entry name" value="HD/PDEase_dom"/>
</dbReference>
<evidence type="ECO:0000256" key="7">
    <source>
        <dbReference type="ARBA" id="ARBA00022490"/>
    </source>
</evidence>
<dbReference type="KEGG" id="omr:OXIME_000529"/>
<organism evidence="16 17">
    <name type="scientific">Oxyplasma meridianum</name>
    <dbReference type="NCBI Taxonomy" id="3073602"/>
    <lineage>
        <taxon>Archaea</taxon>
        <taxon>Methanobacteriati</taxon>
        <taxon>Thermoplasmatota</taxon>
        <taxon>Thermoplasmata</taxon>
        <taxon>Thermoplasmatales</taxon>
        <taxon>Thermoplasmataceae</taxon>
        <taxon>Oxyplasma</taxon>
    </lineage>
</organism>
<dbReference type="PANTHER" id="PTHR42197">
    <property type="entry name" value="TRNA (CYTIDINE(56)-2'-O)-METHYLTRANSFERASE"/>
    <property type="match status" value="1"/>
</dbReference>
<evidence type="ECO:0000256" key="13">
    <source>
        <dbReference type="ARBA" id="ARBA00047792"/>
    </source>
</evidence>
<keyword evidence="9 14" id="KW-0808">Transferase</keyword>
<keyword evidence="11 14" id="KW-0819">tRNA processing</keyword>
<evidence type="ECO:0000256" key="8">
    <source>
        <dbReference type="ARBA" id="ARBA00022603"/>
    </source>
</evidence>
<dbReference type="Gene3D" id="3.40.1280.10">
    <property type="match status" value="1"/>
</dbReference>
<keyword evidence="10 14" id="KW-0949">S-adenosyl-L-methionine</keyword>
<keyword evidence="8 14" id="KW-0489">Methyltransferase</keyword>
<dbReference type="SMART" id="SM00471">
    <property type="entry name" value="HDc"/>
    <property type="match status" value="1"/>
</dbReference>
<keyword evidence="7 14" id="KW-0963">Cytoplasm</keyword>
<dbReference type="Proteomes" id="UP001451606">
    <property type="component" value="Chromosome"/>
</dbReference>
<dbReference type="GO" id="GO:0002128">
    <property type="term" value="P:tRNA nucleoside ribose methylation"/>
    <property type="evidence" value="ECO:0007669"/>
    <property type="project" value="UniProtKB-UniRule"/>
</dbReference>
<reference evidence="16 17" key="1">
    <citation type="submission" date="2023-09" db="EMBL/GenBank/DDBJ databases">
        <authorList>
            <person name="Golyshina O.V."/>
            <person name="Lunev E.A."/>
            <person name="Bargiela R."/>
            <person name="Gaines M.C."/>
            <person name="Daum B."/>
            <person name="Bale N.J."/>
            <person name="Koenen M."/>
            <person name="Sinninghe Damst J.S."/>
            <person name="Yakimov M."/>
            <person name="Golyshin P.N."/>
        </authorList>
    </citation>
    <scope>NUCLEOTIDE SEQUENCE [LARGE SCALE GENOMIC DNA]</scope>
    <source>
        <strain evidence="16 17">M1</strain>
    </source>
</reference>
<dbReference type="Pfam" id="PF01994">
    <property type="entry name" value="Trm56"/>
    <property type="match status" value="1"/>
</dbReference>
<evidence type="ECO:0000259" key="15">
    <source>
        <dbReference type="PROSITE" id="PS51831"/>
    </source>
</evidence>
<comment type="catalytic activity">
    <reaction evidence="13 14">
        <text>cytidine(56) in tRNA + S-adenosyl-L-methionine = 2'-O-methylcytidine(56) in tRNA + S-adenosyl-L-homocysteine + H(+)</text>
        <dbReference type="Rhea" id="RHEA:42968"/>
        <dbReference type="Rhea" id="RHEA-COMP:10308"/>
        <dbReference type="Rhea" id="RHEA-COMP:10309"/>
        <dbReference type="ChEBI" id="CHEBI:15378"/>
        <dbReference type="ChEBI" id="CHEBI:57856"/>
        <dbReference type="ChEBI" id="CHEBI:59789"/>
        <dbReference type="ChEBI" id="CHEBI:74495"/>
        <dbReference type="ChEBI" id="CHEBI:82748"/>
        <dbReference type="EC" id="2.1.1.206"/>
    </reaction>
</comment>
<evidence type="ECO:0000256" key="2">
    <source>
        <dbReference type="ARBA" id="ARBA00004496"/>
    </source>
</evidence>
<dbReference type="InterPro" id="IPR029026">
    <property type="entry name" value="tRNA_m1G_MTases_N"/>
</dbReference>